<keyword evidence="3" id="KW-1185">Reference proteome</keyword>
<evidence type="ECO:0000256" key="1">
    <source>
        <dbReference type="SAM" id="Phobius"/>
    </source>
</evidence>
<reference evidence="2" key="1">
    <citation type="submission" date="2022-07" db="EMBL/GenBank/DDBJ databases">
        <title>Ectorhizobium quercum gen.nov., sp. nov.</title>
        <authorList>
            <person name="Ma T."/>
            <person name="Li Y."/>
        </authorList>
    </citation>
    <scope>NUCLEOTIDE SEQUENCE</scope>
    <source>
        <strain evidence="2">BDR2-2</strain>
    </source>
</reference>
<dbReference type="RefSeq" id="WP_306409614.1">
    <property type="nucleotide sequence ID" value="NZ_JANFPI010000001.1"/>
</dbReference>
<keyword evidence="1" id="KW-1133">Transmembrane helix</keyword>
<dbReference type="Proteomes" id="UP001208771">
    <property type="component" value="Unassembled WGS sequence"/>
</dbReference>
<proteinExistence type="predicted"/>
<evidence type="ECO:0000313" key="3">
    <source>
        <dbReference type="Proteomes" id="UP001208771"/>
    </source>
</evidence>
<name>A0AAE3MWR8_9HYPH</name>
<sequence length="202" mass="21322">MTVPVGGTGSGAHDEVLAGEYVLGVLPADTARQVESRVRTDRHFAAMVRRWQENLSDCDDGDADPWMLAGSDRVPGARLAPGFSMSRLKAWQSFAFWRGFGFAALGLLALYAVIESRNTVTAPAAPVEAAASVLTPVYDPAAGRIIVDIATPAKPFLNVWLIERAGQAHLLGKVPANGTVALDADMKQRLADGASIAAVPVD</sequence>
<evidence type="ECO:0008006" key="4">
    <source>
        <dbReference type="Google" id="ProtNLM"/>
    </source>
</evidence>
<accession>A0AAE3MWR8</accession>
<protein>
    <recommendedName>
        <fullName evidence="4">Anti-sigma factor</fullName>
    </recommendedName>
</protein>
<gene>
    <name evidence="2" type="ORF">NOF55_01865</name>
</gene>
<keyword evidence="1" id="KW-0472">Membrane</keyword>
<comment type="caution">
    <text evidence="2">The sequence shown here is derived from an EMBL/GenBank/DDBJ whole genome shotgun (WGS) entry which is preliminary data.</text>
</comment>
<organism evidence="2 3">
    <name type="scientific">Ectorhizobium quercum</name>
    <dbReference type="NCBI Taxonomy" id="2965071"/>
    <lineage>
        <taxon>Bacteria</taxon>
        <taxon>Pseudomonadati</taxon>
        <taxon>Pseudomonadota</taxon>
        <taxon>Alphaproteobacteria</taxon>
        <taxon>Hyphomicrobiales</taxon>
        <taxon>Rhizobiaceae</taxon>
        <taxon>Ectorhizobium</taxon>
    </lineage>
</organism>
<dbReference type="AlphaFoldDB" id="A0AAE3MWR8"/>
<feature type="transmembrane region" description="Helical" evidence="1">
    <location>
        <begin position="95"/>
        <end position="114"/>
    </location>
</feature>
<evidence type="ECO:0000313" key="2">
    <source>
        <dbReference type="EMBL" id="MCX8995846.1"/>
    </source>
</evidence>
<keyword evidence="1" id="KW-0812">Transmembrane</keyword>
<dbReference type="EMBL" id="JANFPI010000001">
    <property type="protein sequence ID" value="MCX8995846.1"/>
    <property type="molecule type" value="Genomic_DNA"/>
</dbReference>